<gene>
    <name evidence="3" type="ORF">A4H34_06720</name>
</gene>
<accession>A0A179B527</accession>
<keyword evidence="4" id="KW-1185">Reference proteome</keyword>
<feature type="compositionally biased region" description="Polar residues" evidence="1">
    <location>
        <begin position="48"/>
        <end position="57"/>
    </location>
</feature>
<dbReference type="STRING" id="1823756.A4H34_06720"/>
<evidence type="ECO:0000313" key="3">
    <source>
        <dbReference type="EMBL" id="OAP86796.1"/>
    </source>
</evidence>
<evidence type="ECO:0000256" key="1">
    <source>
        <dbReference type="SAM" id="MobiDB-lite"/>
    </source>
</evidence>
<dbReference type="AlphaFoldDB" id="A0A179B527"/>
<organism evidence="3 4">
    <name type="scientific">Peptidiphaga gingivicola</name>
    <dbReference type="NCBI Taxonomy" id="2741497"/>
    <lineage>
        <taxon>Bacteria</taxon>
        <taxon>Bacillati</taxon>
        <taxon>Actinomycetota</taxon>
        <taxon>Actinomycetes</taxon>
        <taxon>Actinomycetales</taxon>
        <taxon>Actinomycetaceae</taxon>
        <taxon>Peptidiphaga</taxon>
    </lineage>
</organism>
<keyword evidence="2" id="KW-1133">Transmembrane helix</keyword>
<evidence type="ECO:0000256" key="2">
    <source>
        <dbReference type="SAM" id="Phobius"/>
    </source>
</evidence>
<protein>
    <submittedName>
        <fullName evidence="3">Uncharacterized protein</fullName>
    </submittedName>
</protein>
<comment type="caution">
    <text evidence="3">The sequence shown here is derived from an EMBL/GenBank/DDBJ whole genome shotgun (WGS) entry which is preliminary data.</text>
</comment>
<sequence length="170" mass="17621">MTVPNNPGQGGYQQQPGQGGYQQPGQQGWAPSAYSAAPAPGQDAYGQQPGQDVYGQNPQGYVQPGADAYGYSQQAFPQPKQGGGFAAAFSMNFQNKGGVALAKVAQLISLIAGAGFALYGLFEFLTVATSGGGALQIFTYLAKAVAYIAFGLFLPAFSRAVLEHAVDDKE</sequence>
<dbReference type="Proteomes" id="UP000078368">
    <property type="component" value="Unassembled WGS sequence"/>
</dbReference>
<keyword evidence="2" id="KW-0812">Transmembrane</keyword>
<reference evidence="3 4" key="1">
    <citation type="submission" date="2016-04" db="EMBL/GenBank/DDBJ databases">
        <title>Peptidophaga gingivicola gen. nov., sp. nov., isolated from human subgingival plaque.</title>
        <authorList>
            <person name="Beall C.J."/>
            <person name="Mokrzan E.M."/>
            <person name="Griffen A.L."/>
            <person name="Leys E.J."/>
        </authorList>
    </citation>
    <scope>NUCLEOTIDE SEQUENCE [LARGE SCALE GENOMIC DNA]</scope>
    <source>
        <strain evidence="3 4">BA112</strain>
    </source>
</reference>
<name>A0A179B527_9ACTO</name>
<feature type="compositionally biased region" description="Low complexity" evidence="1">
    <location>
        <begin position="23"/>
        <end position="40"/>
    </location>
</feature>
<feature type="transmembrane region" description="Helical" evidence="2">
    <location>
        <begin position="134"/>
        <end position="154"/>
    </location>
</feature>
<dbReference type="EMBL" id="LVZK01000001">
    <property type="protein sequence ID" value="OAP86796.1"/>
    <property type="molecule type" value="Genomic_DNA"/>
</dbReference>
<feature type="transmembrane region" description="Helical" evidence="2">
    <location>
        <begin position="100"/>
        <end position="122"/>
    </location>
</feature>
<keyword evidence="2" id="KW-0472">Membrane</keyword>
<proteinExistence type="predicted"/>
<dbReference type="RefSeq" id="WP_064231460.1">
    <property type="nucleotide sequence ID" value="NZ_LVZK01000001.1"/>
</dbReference>
<feature type="region of interest" description="Disordered" evidence="1">
    <location>
        <begin position="1"/>
        <end position="57"/>
    </location>
</feature>
<evidence type="ECO:0000313" key="4">
    <source>
        <dbReference type="Proteomes" id="UP000078368"/>
    </source>
</evidence>